<dbReference type="EMBL" id="SRLO01000495">
    <property type="protein sequence ID" value="TNN54106.1"/>
    <property type="molecule type" value="Genomic_DNA"/>
</dbReference>
<reference evidence="1 2" key="1">
    <citation type="submission" date="2019-03" db="EMBL/GenBank/DDBJ databases">
        <title>First draft genome of Liparis tanakae, snailfish: a comprehensive survey of snailfish specific genes.</title>
        <authorList>
            <person name="Kim W."/>
            <person name="Song I."/>
            <person name="Jeong J.-H."/>
            <person name="Kim D."/>
            <person name="Kim S."/>
            <person name="Ryu S."/>
            <person name="Song J.Y."/>
            <person name="Lee S.K."/>
        </authorList>
    </citation>
    <scope>NUCLEOTIDE SEQUENCE [LARGE SCALE GENOMIC DNA]</scope>
    <source>
        <tissue evidence="1">Muscle</tissue>
    </source>
</reference>
<dbReference type="Proteomes" id="UP000314294">
    <property type="component" value="Unassembled WGS sequence"/>
</dbReference>
<accession>A0A4Z2GKV6</accession>
<name>A0A4Z2GKV6_9TELE</name>
<gene>
    <name evidence="1" type="ORF">EYF80_035665</name>
</gene>
<evidence type="ECO:0000313" key="2">
    <source>
        <dbReference type="Proteomes" id="UP000314294"/>
    </source>
</evidence>
<sequence length="286" mass="30397">MKATKSCDYPIRGCSTCSGTGVGPQSTALSSAMEAQLETFSADLEAIVAASSTFHDNEVTPVSRVEEHQAVGRGGFKLKEEVHGGVRLQSGQRQVAAFRSKRHRVGDDVAHAEAGVQLAVGDVAVLALVEVGQPVEGQALEVADEVRGHHGYEAPLGHDARLDVVELQTRVGAGHLAYDDSFRSQMSRFSDKWNVAFFSRGRTSDKRGSATAFLALAVLSFARLAILSGSRRRSPSTVTLSTDSCRLLPRRTTFTVCHSLSFSFWPANSVSGPLPVVGGEGVGWGG</sequence>
<proteinExistence type="predicted"/>
<dbReference type="AlphaFoldDB" id="A0A4Z2GKV6"/>
<organism evidence="1 2">
    <name type="scientific">Liparis tanakae</name>
    <name type="common">Tanaka's snailfish</name>
    <dbReference type="NCBI Taxonomy" id="230148"/>
    <lineage>
        <taxon>Eukaryota</taxon>
        <taxon>Metazoa</taxon>
        <taxon>Chordata</taxon>
        <taxon>Craniata</taxon>
        <taxon>Vertebrata</taxon>
        <taxon>Euteleostomi</taxon>
        <taxon>Actinopterygii</taxon>
        <taxon>Neopterygii</taxon>
        <taxon>Teleostei</taxon>
        <taxon>Neoteleostei</taxon>
        <taxon>Acanthomorphata</taxon>
        <taxon>Eupercaria</taxon>
        <taxon>Perciformes</taxon>
        <taxon>Cottioidei</taxon>
        <taxon>Cottales</taxon>
        <taxon>Liparidae</taxon>
        <taxon>Liparis</taxon>
    </lineage>
</organism>
<dbReference type="OrthoDB" id="8986798at2759"/>
<comment type="caution">
    <text evidence="1">The sequence shown here is derived from an EMBL/GenBank/DDBJ whole genome shotgun (WGS) entry which is preliminary data.</text>
</comment>
<evidence type="ECO:0000313" key="1">
    <source>
        <dbReference type="EMBL" id="TNN54106.1"/>
    </source>
</evidence>
<keyword evidence="2" id="KW-1185">Reference proteome</keyword>
<protein>
    <submittedName>
        <fullName evidence="1">Uncharacterized protein</fullName>
    </submittedName>
</protein>